<dbReference type="Pfam" id="PF08028">
    <property type="entry name" value="Acyl-CoA_dh_2"/>
    <property type="match status" value="1"/>
</dbReference>
<dbReference type="Gene3D" id="1.10.540.10">
    <property type="entry name" value="Acyl-CoA dehydrogenase/oxidase, N-terminal domain"/>
    <property type="match status" value="1"/>
</dbReference>
<keyword evidence="1" id="KW-0560">Oxidoreductase</keyword>
<dbReference type="Proteomes" id="UP000537592">
    <property type="component" value="Unassembled WGS sequence"/>
</dbReference>
<evidence type="ECO:0000256" key="1">
    <source>
        <dbReference type="ARBA" id="ARBA00023002"/>
    </source>
</evidence>
<keyword evidence="5" id="KW-1185">Reference proteome</keyword>
<dbReference type="GO" id="GO:0003995">
    <property type="term" value="F:acyl-CoA dehydrogenase activity"/>
    <property type="evidence" value="ECO:0007669"/>
    <property type="project" value="TreeGrafter"/>
</dbReference>
<dbReference type="EMBL" id="JACICC010000009">
    <property type="protein sequence ID" value="MBB3810931.1"/>
    <property type="molecule type" value="Genomic_DNA"/>
</dbReference>
<name>A0A7W5Z7H9_9HYPH</name>
<dbReference type="InterPro" id="IPR009100">
    <property type="entry name" value="AcylCoA_DH/oxidase_NM_dom_sf"/>
</dbReference>
<feature type="domain" description="Acyl-CoA dehydrogenase C-terminal" evidence="3">
    <location>
        <begin position="236"/>
        <end position="366"/>
    </location>
</feature>
<dbReference type="InterPro" id="IPR046373">
    <property type="entry name" value="Acyl-CoA_Oxase/DH_mid-dom_sf"/>
</dbReference>
<dbReference type="Gene3D" id="1.20.140.10">
    <property type="entry name" value="Butyryl-CoA Dehydrogenase, subunit A, domain 3"/>
    <property type="match status" value="1"/>
</dbReference>
<evidence type="ECO:0000259" key="2">
    <source>
        <dbReference type="Pfam" id="PF02771"/>
    </source>
</evidence>
<dbReference type="PANTHER" id="PTHR43884:SF12">
    <property type="entry name" value="ISOVALERYL-COA DEHYDROGENASE, MITOCHONDRIAL-RELATED"/>
    <property type="match status" value="1"/>
</dbReference>
<dbReference type="SUPFAM" id="SSF47203">
    <property type="entry name" value="Acyl-CoA dehydrogenase C-terminal domain-like"/>
    <property type="match status" value="1"/>
</dbReference>
<comment type="caution">
    <text evidence="4">The sequence shown here is derived from an EMBL/GenBank/DDBJ whole genome shotgun (WGS) entry which is preliminary data.</text>
</comment>
<reference evidence="4 5" key="1">
    <citation type="submission" date="2020-08" db="EMBL/GenBank/DDBJ databases">
        <title>Genomic Encyclopedia of Type Strains, Phase IV (KMG-IV): sequencing the most valuable type-strain genomes for metagenomic binning, comparative biology and taxonomic classification.</title>
        <authorList>
            <person name="Goeker M."/>
        </authorList>
    </citation>
    <scope>NUCLEOTIDE SEQUENCE [LARGE SCALE GENOMIC DNA]</scope>
    <source>
        <strain evidence="4 5">DSM 28760</strain>
    </source>
</reference>
<protein>
    <submittedName>
        <fullName evidence="4">Alkylation response protein AidB-like acyl-CoA dehydrogenase</fullName>
    </submittedName>
</protein>
<evidence type="ECO:0000313" key="4">
    <source>
        <dbReference type="EMBL" id="MBB3810931.1"/>
    </source>
</evidence>
<dbReference type="GO" id="GO:0050660">
    <property type="term" value="F:flavin adenine dinucleotide binding"/>
    <property type="evidence" value="ECO:0007669"/>
    <property type="project" value="InterPro"/>
</dbReference>
<dbReference type="InterPro" id="IPR037069">
    <property type="entry name" value="AcylCoA_DH/ox_N_sf"/>
</dbReference>
<organism evidence="4 5">
    <name type="scientific">Pseudochelatococcus contaminans</name>
    <dbReference type="NCBI Taxonomy" id="1538103"/>
    <lineage>
        <taxon>Bacteria</taxon>
        <taxon>Pseudomonadati</taxon>
        <taxon>Pseudomonadota</taxon>
        <taxon>Alphaproteobacteria</taxon>
        <taxon>Hyphomicrobiales</taxon>
        <taxon>Chelatococcaceae</taxon>
        <taxon>Pseudochelatococcus</taxon>
    </lineage>
</organism>
<accession>A0A7W5Z7H9</accession>
<dbReference type="SUPFAM" id="SSF56645">
    <property type="entry name" value="Acyl-CoA dehydrogenase NM domain-like"/>
    <property type="match status" value="1"/>
</dbReference>
<dbReference type="InterPro" id="IPR013786">
    <property type="entry name" value="AcylCoA_DH/ox_N"/>
</dbReference>
<dbReference type="PIRSF" id="PIRSF016578">
    <property type="entry name" value="HsaA"/>
    <property type="match status" value="1"/>
</dbReference>
<sequence length="390" mass="41449">MNSPVNHPLNASGSHLVSRAREIASLAREHAVAAENARVLAREVVDAIGAADLFRLAVPAVYGGPEADPVTYVDAIAALSEGDAAAGWYAAVSSTTSVLAWYLQPEAVREIYVANPASLTGGSFAPTGRGSWVDGRLRVDEGRWPWGSCGLQADWMTGGVLDGDRLFIIFLPRGDFEPHDTWHAFGLKATASNDFSVRKGAIVPGHRILEFGKGFVPAADSALARFPGFVYIAAAYAAVLLGNARGAIHELVDLARHKVPTGSEATLAETPLTQLTVAQSEARLLAASAFVRESLASIWETIQAGDPATVDQRTTARLAISHAAQEASKVVDALYTLGGATSTFLANPLQKRLRDAHVATQHLLVSEKFFLIHGQQRLGFAIDEKVIATL</sequence>
<proteinExistence type="predicted"/>
<dbReference type="Gene3D" id="2.40.110.10">
    <property type="entry name" value="Butyryl-CoA Dehydrogenase, subunit A, domain 2"/>
    <property type="match status" value="1"/>
</dbReference>
<dbReference type="AlphaFoldDB" id="A0A7W5Z7H9"/>
<dbReference type="InterPro" id="IPR036250">
    <property type="entry name" value="AcylCo_DH-like_C"/>
</dbReference>
<evidence type="ECO:0000313" key="5">
    <source>
        <dbReference type="Proteomes" id="UP000537592"/>
    </source>
</evidence>
<gene>
    <name evidence="4" type="ORF">FHS81_003041</name>
</gene>
<dbReference type="Pfam" id="PF02771">
    <property type="entry name" value="Acyl-CoA_dh_N"/>
    <property type="match status" value="1"/>
</dbReference>
<dbReference type="InterPro" id="IPR013107">
    <property type="entry name" value="Acyl-CoA_DH_C"/>
</dbReference>
<dbReference type="PANTHER" id="PTHR43884">
    <property type="entry name" value="ACYL-COA DEHYDROGENASE"/>
    <property type="match status" value="1"/>
</dbReference>
<feature type="domain" description="Acyl-CoA dehydrogenase/oxidase N-terminal" evidence="2">
    <location>
        <begin position="22"/>
        <end position="96"/>
    </location>
</feature>
<evidence type="ECO:0000259" key="3">
    <source>
        <dbReference type="Pfam" id="PF08028"/>
    </source>
</evidence>
<dbReference type="RefSeq" id="WP_183754344.1">
    <property type="nucleotide sequence ID" value="NZ_JACICC010000009.1"/>
</dbReference>